<keyword evidence="2 6" id="KW-0812">Transmembrane</keyword>
<accession>A0ABQ4UJ94</accession>
<feature type="domain" description="Sodium/calcium exchanger membrane region" evidence="7">
    <location>
        <begin position="40"/>
        <end position="178"/>
    </location>
</feature>
<keyword evidence="9" id="KW-1185">Reference proteome</keyword>
<evidence type="ECO:0000259" key="7">
    <source>
        <dbReference type="Pfam" id="PF01699"/>
    </source>
</evidence>
<feature type="transmembrane region" description="Helical" evidence="6">
    <location>
        <begin position="290"/>
        <end position="309"/>
    </location>
</feature>
<sequence>MRRFLILVAVAVAATLPALLLRITGWRPSPVLDAAAFGSAILAAGFLLSWGAETAEQHIAQGLILAVVALVTVLPEYAVDLYYAYKAGLEGPESQYVHYAAANMTGANRLLVGLAWPLMVFLHWTKDRHRAVDLASANAVEIGFLLLASLYAFVILFKRSISVVDFAVLAAIFAAYVWRVRNLQKSDNPDEAEEPGPAAALNTLSPAQQWAAIGALVVVACGVILASAEPFAEAMVGTGRAIGLNEFLLIQWLAPLASEAPAISVAVLFVLANRAGDGLIAMISDKINQWTLLVGMLPLALSVGAGAMSPLPLDARQGEEFFLTAAQSLLGIALLLRLRLGLWSALALAGLFAVQVGLAFVYRNDEARTIATLTWLAWVYLGLASILFLINGRRLVALVRSALTGQPSEDLSDGARTDLEPPADESRVPPMAR</sequence>
<feature type="transmembrane region" description="Helical" evidence="6">
    <location>
        <begin position="210"/>
        <end position="228"/>
    </location>
</feature>
<evidence type="ECO:0000256" key="5">
    <source>
        <dbReference type="SAM" id="MobiDB-lite"/>
    </source>
</evidence>
<evidence type="ECO:0000313" key="9">
    <source>
        <dbReference type="Proteomes" id="UP001055039"/>
    </source>
</evidence>
<protein>
    <recommendedName>
        <fullName evidence="7">Sodium/calcium exchanger membrane region domain-containing protein</fullName>
    </recommendedName>
</protein>
<reference evidence="8" key="1">
    <citation type="journal article" date="2021" name="Front. Microbiol.">
        <title>Comprehensive Comparative Genomics and Phenotyping of Methylobacterium Species.</title>
        <authorList>
            <person name="Alessa O."/>
            <person name="Ogura Y."/>
            <person name="Fujitani Y."/>
            <person name="Takami H."/>
            <person name="Hayashi T."/>
            <person name="Sahin N."/>
            <person name="Tani A."/>
        </authorList>
    </citation>
    <scope>NUCLEOTIDE SEQUENCE</scope>
    <source>
        <strain evidence="8">NBRC 15686</strain>
    </source>
</reference>
<comment type="caution">
    <text evidence="8">The sequence shown here is derived from an EMBL/GenBank/DDBJ whole genome shotgun (WGS) entry which is preliminary data.</text>
</comment>
<evidence type="ECO:0000256" key="3">
    <source>
        <dbReference type="ARBA" id="ARBA00022989"/>
    </source>
</evidence>
<evidence type="ECO:0000256" key="4">
    <source>
        <dbReference type="ARBA" id="ARBA00023136"/>
    </source>
</evidence>
<keyword evidence="3 6" id="KW-1133">Transmembrane helix</keyword>
<feature type="transmembrane region" description="Helical" evidence="6">
    <location>
        <begin position="248"/>
        <end position="270"/>
    </location>
</feature>
<feature type="region of interest" description="Disordered" evidence="5">
    <location>
        <begin position="406"/>
        <end position="433"/>
    </location>
</feature>
<keyword evidence="4 6" id="KW-0472">Membrane</keyword>
<dbReference type="Pfam" id="PF01699">
    <property type="entry name" value="Na_Ca_ex"/>
    <property type="match status" value="1"/>
</dbReference>
<feature type="transmembrane region" description="Helical" evidence="6">
    <location>
        <begin position="134"/>
        <end position="154"/>
    </location>
</feature>
<reference evidence="8" key="2">
    <citation type="submission" date="2021-08" db="EMBL/GenBank/DDBJ databases">
        <authorList>
            <person name="Tani A."/>
            <person name="Ola A."/>
            <person name="Ogura Y."/>
            <person name="Katsura K."/>
            <person name="Hayashi T."/>
        </authorList>
    </citation>
    <scope>NUCLEOTIDE SEQUENCE</scope>
    <source>
        <strain evidence="8">NBRC 15686</strain>
    </source>
</reference>
<organism evidence="8 9">
    <name type="scientific">Methylorubrum aminovorans</name>
    <dbReference type="NCBI Taxonomy" id="269069"/>
    <lineage>
        <taxon>Bacteria</taxon>
        <taxon>Pseudomonadati</taxon>
        <taxon>Pseudomonadota</taxon>
        <taxon>Alphaproteobacteria</taxon>
        <taxon>Hyphomicrobiales</taxon>
        <taxon>Methylobacteriaceae</taxon>
        <taxon>Methylorubrum</taxon>
    </lineage>
</organism>
<comment type="subcellular location">
    <subcellularLocation>
        <location evidence="1">Membrane</location>
        <topology evidence="1">Multi-pass membrane protein</topology>
    </subcellularLocation>
</comment>
<feature type="transmembrane region" description="Helical" evidence="6">
    <location>
        <begin position="369"/>
        <end position="390"/>
    </location>
</feature>
<evidence type="ECO:0000256" key="1">
    <source>
        <dbReference type="ARBA" id="ARBA00004141"/>
    </source>
</evidence>
<feature type="transmembrane region" description="Helical" evidence="6">
    <location>
        <begin position="30"/>
        <end position="50"/>
    </location>
</feature>
<feature type="transmembrane region" description="Helical" evidence="6">
    <location>
        <begin position="345"/>
        <end position="363"/>
    </location>
</feature>
<evidence type="ECO:0000256" key="6">
    <source>
        <dbReference type="SAM" id="Phobius"/>
    </source>
</evidence>
<evidence type="ECO:0000313" key="8">
    <source>
        <dbReference type="EMBL" id="GJE67360.1"/>
    </source>
</evidence>
<dbReference type="RefSeq" id="WP_238228203.1">
    <property type="nucleotide sequence ID" value="NZ_BAAADH010000095.1"/>
</dbReference>
<dbReference type="Proteomes" id="UP001055039">
    <property type="component" value="Unassembled WGS sequence"/>
</dbReference>
<evidence type="ECO:0000256" key="2">
    <source>
        <dbReference type="ARBA" id="ARBA00022692"/>
    </source>
</evidence>
<proteinExistence type="predicted"/>
<gene>
    <name evidence="8" type="ORF">LNAOJCKE_4591</name>
</gene>
<feature type="transmembrane region" description="Helical" evidence="6">
    <location>
        <begin position="160"/>
        <end position="178"/>
    </location>
</feature>
<dbReference type="EMBL" id="BPRC01000026">
    <property type="protein sequence ID" value="GJE67360.1"/>
    <property type="molecule type" value="Genomic_DNA"/>
</dbReference>
<name>A0ABQ4UJ94_9HYPH</name>
<dbReference type="InterPro" id="IPR004837">
    <property type="entry name" value="NaCa_Exmemb"/>
</dbReference>
<feature type="transmembrane region" description="Helical" evidence="6">
    <location>
        <begin position="97"/>
        <end position="122"/>
    </location>
</feature>
<feature type="transmembrane region" description="Helical" evidence="6">
    <location>
        <begin position="62"/>
        <end position="85"/>
    </location>
</feature>
<feature type="compositionally biased region" description="Basic and acidic residues" evidence="5">
    <location>
        <begin position="413"/>
        <end position="427"/>
    </location>
</feature>